<comment type="caution">
    <text evidence="1">The sequence shown here is derived from an EMBL/GenBank/DDBJ whole genome shotgun (WGS) entry which is preliminary data.</text>
</comment>
<dbReference type="RefSeq" id="WP_058321096.1">
    <property type="nucleotide sequence ID" value="NZ_AXCY01000096.1"/>
</dbReference>
<dbReference type="EMBL" id="AXCY01000096">
    <property type="protein sequence ID" value="KGM09452.1"/>
    <property type="molecule type" value="Genomic_DNA"/>
</dbReference>
<sequence length="226" mass="25775">MMFTDLPSFYRSKEWRRVRRLAIERATDLNGVVRDEITHEPIPLQCDMVVHHVVELTVDNVNDLSVSLDLGNLKVVSFRTHNELHQRFGQVQKKVYWVWGSPFAGKLDFVKRNKGVADLVVDMGSIWNSINGGLGEYHKPKGLNPVAFAVRNCLLDSIMTRNGGWSNAWVVNSTKDESLINRLGAEPLYVDSTREDCIAKAMKVDVSQIPYVERWWDYCHSDGGEL</sequence>
<reference evidence="1 2" key="1">
    <citation type="submission" date="2013-08" db="EMBL/GenBank/DDBJ databases">
        <title>Genome sequencing of Cellulomonas carbonis T26.</title>
        <authorList>
            <person name="Chen F."/>
            <person name="Li Y."/>
            <person name="Wang G."/>
        </authorList>
    </citation>
    <scope>NUCLEOTIDE SEQUENCE [LARGE SCALE GENOMIC DNA]</scope>
    <source>
        <strain evidence="1 2">T26</strain>
    </source>
</reference>
<keyword evidence="2" id="KW-1185">Reference proteome</keyword>
<dbReference type="Proteomes" id="UP000029839">
    <property type="component" value="Unassembled WGS sequence"/>
</dbReference>
<accession>A0A0A0BP34</accession>
<name>A0A0A0BP34_9CELL</name>
<evidence type="ECO:0000313" key="2">
    <source>
        <dbReference type="Proteomes" id="UP000029839"/>
    </source>
</evidence>
<proteinExistence type="predicted"/>
<gene>
    <name evidence="1" type="ORF">N868_02150</name>
</gene>
<evidence type="ECO:0000313" key="1">
    <source>
        <dbReference type="EMBL" id="KGM09452.1"/>
    </source>
</evidence>
<dbReference type="AlphaFoldDB" id="A0A0A0BP34"/>
<organism evidence="1 2">
    <name type="scientific">Cellulomonas carbonis T26</name>
    <dbReference type="NCBI Taxonomy" id="947969"/>
    <lineage>
        <taxon>Bacteria</taxon>
        <taxon>Bacillati</taxon>
        <taxon>Actinomycetota</taxon>
        <taxon>Actinomycetes</taxon>
        <taxon>Micrococcales</taxon>
        <taxon>Cellulomonadaceae</taxon>
        <taxon>Cellulomonas</taxon>
    </lineage>
</organism>
<reference evidence="1 2" key="2">
    <citation type="journal article" date="2015" name="Stand. Genomic Sci.">
        <title>Draft genome sequence of Cellulomonas carbonis T26(T) and comparative analysis of six Cellulomonas genomes.</title>
        <authorList>
            <person name="Zhuang W."/>
            <person name="Zhang S."/>
            <person name="Xia X."/>
            <person name="Wang G."/>
        </authorList>
    </citation>
    <scope>NUCLEOTIDE SEQUENCE [LARGE SCALE GENOMIC DNA]</scope>
    <source>
        <strain evidence="1 2">T26</strain>
    </source>
</reference>
<dbReference type="OrthoDB" id="9811997at2"/>
<protein>
    <submittedName>
        <fullName evidence="1">Uncharacterized protein</fullName>
    </submittedName>
</protein>